<evidence type="ECO:0000313" key="2">
    <source>
        <dbReference type="EMBL" id="KAA5542498.1"/>
    </source>
</evidence>
<dbReference type="Proteomes" id="UP000323426">
    <property type="component" value="Unassembled WGS sequence"/>
</dbReference>
<sequence>MNLVNLTLLLKRQLKEQSQLYLLGSLVLFGLLATLFLIVHHWRDSFGGAVQNGVFLIGLFGSGGIFTATMFQEFSESAKGIWLLSIPATAAEKIAAAILLSGFAFLVAYLGIYYLTDGLYTLLTYQKYGTTPLNLFRNGFYWLVCAYFLFNGIILLGSVYFTKLSFVKTLLVLLLVLVFLNYANNFLMGIISGIPNINSSTPLSGFQFEHQGENIYVNLPENIDSISNIFARAVLPLIFWSITWLRFREKEV</sequence>
<feature type="transmembrane region" description="Helical" evidence="1">
    <location>
        <begin position="20"/>
        <end position="42"/>
    </location>
</feature>
<feature type="transmembrane region" description="Helical" evidence="1">
    <location>
        <begin position="170"/>
        <end position="194"/>
    </location>
</feature>
<feature type="transmembrane region" description="Helical" evidence="1">
    <location>
        <begin position="54"/>
        <end position="74"/>
    </location>
</feature>
<keyword evidence="1" id="KW-0812">Transmembrane</keyword>
<keyword evidence="3" id="KW-1185">Reference proteome</keyword>
<evidence type="ECO:0000313" key="3">
    <source>
        <dbReference type="Proteomes" id="UP000323426"/>
    </source>
</evidence>
<name>A0A5M6D4Q7_9BACT</name>
<comment type="caution">
    <text evidence="2">The sequence shown here is derived from an EMBL/GenBank/DDBJ whole genome shotgun (WGS) entry which is preliminary data.</text>
</comment>
<feature type="transmembrane region" description="Helical" evidence="1">
    <location>
        <begin position="140"/>
        <end position="161"/>
    </location>
</feature>
<dbReference type="RefSeq" id="WP_150090818.1">
    <property type="nucleotide sequence ID" value="NZ_VWSF01000017.1"/>
</dbReference>
<feature type="transmembrane region" description="Helical" evidence="1">
    <location>
        <begin position="229"/>
        <end position="247"/>
    </location>
</feature>
<gene>
    <name evidence="2" type="ORF">F0145_18790</name>
</gene>
<feature type="transmembrane region" description="Helical" evidence="1">
    <location>
        <begin position="94"/>
        <end position="115"/>
    </location>
</feature>
<keyword evidence="1" id="KW-0472">Membrane</keyword>
<organism evidence="2 3">
    <name type="scientific">Adhaeribacter rhizoryzae</name>
    <dbReference type="NCBI Taxonomy" id="2607907"/>
    <lineage>
        <taxon>Bacteria</taxon>
        <taxon>Pseudomonadati</taxon>
        <taxon>Bacteroidota</taxon>
        <taxon>Cytophagia</taxon>
        <taxon>Cytophagales</taxon>
        <taxon>Hymenobacteraceae</taxon>
        <taxon>Adhaeribacter</taxon>
    </lineage>
</organism>
<accession>A0A5M6D4Q7</accession>
<protein>
    <submittedName>
        <fullName evidence="2">Uncharacterized protein</fullName>
    </submittedName>
</protein>
<dbReference type="EMBL" id="VWSF01000017">
    <property type="protein sequence ID" value="KAA5542498.1"/>
    <property type="molecule type" value="Genomic_DNA"/>
</dbReference>
<reference evidence="2 3" key="1">
    <citation type="submission" date="2019-09" db="EMBL/GenBank/DDBJ databases">
        <title>Genome sequence and assembly of Adhaeribacter sp.</title>
        <authorList>
            <person name="Chhetri G."/>
        </authorList>
    </citation>
    <scope>NUCLEOTIDE SEQUENCE [LARGE SCALE GENOMIC DNA]</scope>
    <source>
        <strain evidence="2 3">DK36</strain>
    </source>
</reference>
<dbReference type="AlphaFoldDB" id="A0A5M6D4Q7"/>
<evidence type="ECO:0000256" key="1">
    <source>
        <dbReference type="SAM" id="Phobius"/>
    </source>
</evidence>
<proteinExistence type="predicted"/>
<keyword evidence="1" id="KW-1133">Transmembrane helix</keyword>